<evidence type="ECO:0000313" key="2">
    <source>
        <dbReference type="Proteomes" id="UP000002195"/>
    </source>
</evidence>
<keyword evidence="2" id="KW-1185">Reference proteome</keyword>
<dbReference type="SUPFAM" id="SSF49899">
    <property type="entry name" value="Concanavalin A-like lectins/glucanases"/>
    <property type="match status" value="1"/>
</dbReference>
<dbReference type="PhylomeDB" id="Q86I39"/>
<dbReference type="InterPro" id="IPR056573">
    <property type="entry name" value="Lectin_L-type_dom"/>
</dbReference>
<dbReference type="VEuPathDB" id="AmoebaDB:DDB_G0275019"/>
<organism evidence="1 2">
    <name type="scientific">Dictyostelium discoideum</name>
    <name type="common">Social amoeba</name>
    <dbReference type="NCBI Taxonomy" id="44689"/>
    <lineage>
        <taxon>Eukaryota</taxon>
        <taxon>Amoebozoa</taxon>
        <taxon>Evosea</taxon>
        <taxon>Eumycetozoa</taxon>
        <taxon>Dictyostelia</taxon>
        <taxon>Dictyosteliales</taxon>
        <taxon>Dictyosteliaceae</taxon>
        <taxon>Dictyostelium</taxon>
    </lineage>
</organism>
<dbReference type="dictyBase" id="DDB_G0275019"/>
<gene>
    <name evidence="1" type="ORF">DDB_G0275019</name>
</gene>
<dbReference type="FunCoup" id="Q86I39">
    <property type="interactions" value="2"/>
</dbReference>
<dbReference type="Proteomes" id="UP000002195">
    <property type="component" value="Unassembled WGS sequence"/>
</dbReference>
<dbReference type="EMBL" id="AAFI02000013">
    <property type="protein sequence ID" value="EAL69790.1"/>
    <property type="molecule type" value="Genomic_DNA"/>
</dbReference>
<dbReference type="RefSeq" id="XP_643809.1">
    <property type="nucleotide sequence ID" value="XM_638717.1"/>
</dbReference>
<dbReference type="InParanoid" id="Q86I39"/>
<dbReference type="PANTHER" id="PTHR12223">
    <property type="entry name" value="VESICULAR MANNOSE-BINDING LECTIN"/>
    <property type="match status" value="1"/>
</dbReference>
<accession>Q554A2</accession>
<dbReference type="Pfam" id="PF18483">
    <property type="entry name" value="Lectin_L-type_dom"/>
    <property type="match status" value="1"/>
</dbReference>
<proteinExistence type="predicted"/>
<dbReference type="Gene3D" id="2.60.120.200">
    <property type="match status" value="1"/>
</dbReference>
<dbReference type="CDD" id="cd01951">
    <property type="entry name" value="lectin_L-type"/>
    <property type="match status" value="1"/>
</dbReference>
<dbReference type="InterPro" id="IPR051136">
    <property type="entry name" value="Intracellular_Lectin-GPT"/>
</dbReference>
<protein>
    <recommendedName>
        <fullName evidence="3">Legume lectin domain-containing protein</fullName>
    </recommendedName>
</protein>
<dbReference type="SMR" id="Q86I39"/>
<dbReference type="GeneID" id="8619855"/>
<dbReference type="PANTHER" id="PTHR12223:SF42">
    <property type="entry name" value="LEGUME LECTIN DOMAIN-CONTAINING PROTEIN"/>
    <property type="match status" value="1"/>
</dbReference>
<name>Q86I39_DICDI</name>
<dbReference type="InterPro" id="IPR013320">
    <property type="entry name" value="ConA-like_dom_sf"/>
</dbReference>
<evidence type="ECO:0008006" key="3">
    <source>
        <dbReference type="Google" id="ProtNLM"/>
    </source>
</evidence>
<reference evidence="1 2" key="1">
    <citation type="journal article" date="2005" name="Nature">
        <title>The genome of the social amoeba Dictyostelium discoideum.</title>
        <authorList>
            <consortium name="The Dictyostelium discoideum Sequencing Consortium"/>
            <person name="Eichinger L."/>
            <person name="Pachebat J.A."/>
            <person name="Glockner G."/>
            <person name="Rajandream M.A."/>
            <person name="Sucgang R."/>
            <person name="Berriman M."/>
            <person name="Song J."/>
            <person name="Olsen R."/>
            <person name="Szafranski K."/>
            <person name="Xu Q."/>
            <person name="Tunggal B."/>
            <person name="Kummerfeld S."/>
            <person name="Madera M."/>
            <person name="Konfortov B.A."/>
            <person name="Rivero F."/>
            <person name="Bankier A.T."/>
            <person name="Lehmann R."/>
            <person name="Hamlin N."/>
            <person name="Davies R."/>
            <person name="Gaudet P."/>
            <person name="Fey P."/>
            <person name="Pilcher K."/>
            <person name="Chen G."/>
            <person name="Saunders D."/>
            <person name="Sodergren E."/>
            <person name="Davis P."/>
            <person name="Kerhornou A."/>
            <person name="Nie X."/>
            <person name="Hall N."/>
            <person name="Anjard C."/>
            <person name="Hemphill L."/>
            <person name="Bason N."/>
            <person name="Farbrother P."/>
            <person name="Desany B."/>
            <person name="Just E."/>
            <person name="Morio T."/>
            <person name="Rost R."/>
            <person name="Churcher C."/>
            <person name="Cooper J."/>
            <person name="Haydock S."/>
            <person name="van Driessche N."/>
            <person name="Cronin A."/>
            <person name="Goodhead I."/>
            <person name="Muzny D."/>
            <person name="Mourier T."/>
            <person name="Pain A."/>
            <person name="Lu M."/>
            <person name="Harper D."/>
            <person name="Lindsay R."/>
            <person name="Hauser H."/>
            <person name="James K."/>
            <person name="Quiles M."/>
            <person name="Madan Babu M."/>
            <person name="Saito T."/>
            <person name="Buchrieser C."/>
            <person name="Wardroper A."/>
            <person name="Felder M."/>
            <person name="Thangavelu M."/>
            <person name="Johnson D."/>
            <person name="Knights A."/>
            <person name="Loulseged H."/>
            <person name="Mungall K."/>
            <person name="Oliver K."/>
            <person name="Price C."/>
            <person name="Quail M.A."/>
            <person name="Urushihara H."/>
            <person name="Hernandez J."/>
            <person name="Rabbinowitsch E."/>
            <person name="Steffen D."/>
            <person name="Sanders M."/>
            <person name="Ma J."/>
            <person name="Kohara Y."/>
            <person name="Sharp S."/>
            <person name="Simmonds M."/>
            <person name="Spiegler S."/>
            <person name="Tivey A."/>
            <person name="Sugano S."/>
            <person name="White B."/>
            <person name="Walker D."/>
            <person name="Woodward J."/>
            <person name="Winckler T."/>
            <person name="Tanaka Y."/>
            <person name="Shaulsky G."/>
            <person name="Schleicher M."/>
            <person name="Weinstock G."/>
            <person name="Rosenthal A."/>
            <person name="Cox E.C."/>
            <person name="Chisholm R.L."/>
            <person name="Gibbs R."/>
            <person name="Loomis W.F."/>
            <person name="Platzer M."/>
            <person name="Kay R.R."/>
            <person name="Williams J."/>
            <person name="Dear P.H."/>
            <person name="Noegel A.A."/>
            <person name="Barrell B."/>
            <person name="Kuspa A."/>
        </authorList>
    </citation>
    <scope>NUCLEOTIDE SEQUENCE [LARGE SCALE GENOMIC DNA]</scope>
    <source>
        <strain evidence="1 2">AX4</strain>
    </source>
</reference>
<comment type="caution">
    <text evidence="1">The sequence shown here is derived from an EMBL/GenBank/DDBJ whole genome shotgun (WGS) entry which is preliminary data.</text>
</comment>
<evidence type="ECO:0000313" key="1">
    <source>
        <dbReference type="EMBL" id="EAL69790.1"/>
    </source>
</evidence>
<dbReference type="AlphaFoldDB" id="Q86I39"/>
<dbReference type="eggNOG" id="ENOG502RBH3">
    <property type="taxonomic scope" value="Eukaryota"/>
</dbReference>
<dbReference type="OMA" id="NHISIQR"/>
<sequence length="307" mass="34677">MIGEKRKRIELINLQEVLKGRKRNVNKEKVTVKKTKSKPIKNSKSAIITTKFSCVPTTAITTKSQSKNLKAPTKTKPTIENEFIKENDDIDYSENYNLEKGYKLNGSAQIVTNKECGDMIIQLTPSLQGQVGSIWSRKKVTIDNGFQCEFTFNVSRRGADGFAFILQTNGINEIKQIGGELGYNQMANGVIAIEFDTFHNREMGDPYYNHISIQRPTPNQSLSTNHQYSLGSYHSNSINNGVDQRVKIIYNSENKEIEILIDGTIILKGIKIPYTFPKYAYFGFTASTGKQKQIHQIKGCRFNSVLN</sequence>
<dbReference type="PaxDb" id="44689-DDB0167423"/>
<dbReference type="KEGG" id="ddi:DDB_G0275019"/>
<dbReference type="HOGENOM" id="CLU_907402_0_0_1"/>
<accession>Q86I39</accession>